<protein>
    <submittedName>
        <fullName evidence="16">Glucose PTS transporter subunit IIA</fullName>
    </submittedName>
</protein>
<dbReference type="FunFam" id="3.30.1360.60:FF:000001">
    <property type="entry name" value="PTS system glucose-specific IIBC component PtsG"/>
    <property type="match status" value="1"/>
</dbReference>
<dbReference type="Gene3D" id="3.30.1360.60">
    <property type="entry name" value="Glucose permease domain IIB"/>
    <property type="match status" value="1"/>
</dbReference>
<dbReference type="SUPFAM" id="SSF55604">
    <property type="entry name" value="Glucose permease domain IIB"/>
    <property type="match status" value="1"/>
</dbReference>
<reference evidence="16" key="1">
    <citation type="journal article" date="2021" name="PeerJ">
        <title>Extensive microbial diversity within the chicken gut microbiome revealed by metagenomics and culture.</title>
        <authorList>
            <person name="Gilroy R."/>
            <person name="Ravi A."/>
            <person name="Getino M."/>
            <person name="Pursley I."/>
            <person name="Horton D.L."/>
            <person name="Alikhan N.F."/>
            <person name="Baker D."/>
            <person name="Gharbi K."/>
            <person name="Hall N."/>
            <person name="Watson M."/>
            <person name="Adriaenssens E.M."/>
            <person name="Foster-Nyarko E."/>
            <person name="Jarju S."/>
            <person name="Secka A."/>
            <person name="Antonio M."/>
            <person name="Oren A."/>
            <person name="Chaudhuri R.R."/>
            <person name="La Ragione R."/>
            <person name="Hildebrand F."/>
            <person name="Pallen M.J."/>
        </authorList>
    </citation>
    <scope>NUCLEOTIDE SEQUENCE</scope>
    <source>
        <strain evidence="16">CHK191-13928</strain>
    </source>
</reference>
<dbReference type="AlphaFoldDB" id="A0A9D1WUD9"/>
<evidence type="ECO:0000256" key="5">
    <source>
        <dbReference type="ARBA" id="ARBA00022679"/>
    </source>
</evidence>
<dbReference type="InterPro" id="IPR011055">
    <property type="entry name" value="Dup_hybrid_motif"/>
</dbReference>
<feature type="transmembrane region" description="Helical" evidence="12">
    <location>
        <begin position="379"/>
        <end position="406"/>
    </location>
</feature>
<keyword evidence="9 12" id="KW-1133">Transmembrane helix</keyword>
<dbReference type="PROSITE" id="PS51103">
    <property type="entry name" value="PTS_EIIC_TYPE_1"/>
    <property type="match status" value="1"/>
</dbReference>
<reference evidence="16" key="2">
    <citation type="submission" date="2021-04" db="EMBL/GenBank/DDBJ databases">
        <authorList>
            <person name="Gilroy R."/>
        </authorList>
    </citation>
    <scope>NUCLEOTIDE SEQUENCE</scope>
    <source>
        <strain evidence="16">CHK191-13928</strain>
    </source>
</reference>
<feature type="transmembrane region" description="Helical" evidence="12">
    <location>
        <begin position="142"/>
        <end position="166"/>
    </location>
</feature>
<dbReference type="Proteomes" id="UP000886721">
    <property type="component" value="Unassembled WGS sequence"/>
</dbReference>
<dbReference type="GO" id="GO:0009401">
    <property type="term" value="P:phosphoenolpyruvate-dependent sugar phosphotransferase system"/>
    <property type="evidence" value="ECO:0007669"/>
    <property type="project" value="UniProtKB-KW"/>
</dbReference>
<proteinExistence type="predicted"/>
<feature type="transmembrane region" description="Helical" evidence="12">
    <location>
        <begin position="101"/>
        <end position="122"/>
    </location>
</feature>
<evidence type="ECO:0000256" key="3">
    <source>
        <dbReference type="ARBA" id="ARBA00022475"/>
    </source>
</evidence>
<evidence type="ECO:0000259" key="15">
    <source>
        <dbReference type="PROSITE" id="PS51103"/>
    </source>
</evidence>
<dbReference type="FunFam" id="2.70.70.10:FF:000001">
    <property type="entry name" value="PTS system glucose-specific IIA component"/>
    <property type="match status" value="1"/>
</dbReference>
<accession>A0A9D1WUD9</accession>
<dbReference type="PROSITE" id="PS51093">
    <property type="entry name" value="PTS_EIIA_TYPE_1"/>
    <property type="match status" value="1"/>
</dbReference>
<evidence type="ECO:0000256" key="8">
    <source>
        <dbReference type="ARBA" id="ARBA00022777"/>
    </source>
</evidence>
<feature type="transmembrane region" description="Helical" evidence="12">
    <location>
        <begin position="282"/>
        <end position="302"/>
    </location>
</feature>
<feature type="transmembrane region" description="Helical" evidence="12">
    <location>
        <begin position="237"/>
        <end position="261"/>
    </location>
</feature>
<feature type="active site" description="Phosphocysteine intermediate; for EIIB activity" evidence="11">
    <location>
        <position position="26"/>
    </location>
</feature>
<evidence type="ECO:0000256" key="6">
    <source>
        <dbReference type="ARBA" id="ARBA00022683"/>
    </source>
</evidence>
<feature type="domain" description="PTS EIIB type-1" evidence="14">
    <location>
        <begin position="4"/>
        <end position="86"/>
    </location>
</feature>
<gene>
    <name evidence="16" type="ORF">H9735_04580</name>
</gene>
<keyword evidence="8" id="KW-0418">Kinase</keyword>
<dbReference type="PROSITE" id="PS51098">
    <property type="entry name" value="PTS_EIIB_TYPE_1"/>
    <property type="match status" value="1"/>
</dbReference>
<dbReference type="NCBIfam" id="TIGR00830">
    <property type="entry name" value="PTBA"/>
    <property type="match status" value="1"/>
</dbReference>
<evidence type="ECO:0000259" key="14">
    <source>
        <dbReference type="PROSITE" id="PS51098"/>
    </source>
</evidence>
<sequence length="608" mass="65107">MKYENEAQQIIENVGGKKNIVSLVHCATRLRFTLKDNKRAKKDALNAMPEVISVVISGGQYQVVVGSAVADYYAAIVEIAGLKGKKVSESTEEKGSLLERVFAVVSGGFSPLIPAMAGAGMLKALLTVLTNFDLMSDASSTYAILSAAGNSVFYFLPIFLGITLAIKLGANPYVGGAIGAALLEPSFTALIEEKSVSFLQIPVTPIDYASTVFPIFVAMAIYAVLHKFLSRIVWKDVQLFVVPMISLILMVPLTAIIFGPFGTAIGDGVSQAVMWLIDKNRLIAGIVLGGGMPFMVVFGLHWGFTPITLQNLADLGGDPIEGAAVAAVFAEIGIAIGMFLKAKKHSKERALAGPCAITGLLAGVTEPIVYGIIMNHKSLIPIVAVAGGIGGGICGAFGVTCNAYVFHNIFAMPVYTPFIGYIIGVGTSLVLGIFLTYFIGMKTVDKENDKVSEEIKTDESFIYAPIQGKVVPQEEIPDPVFASGTMGFTVAIEPEEGQVCAPFHGIVETLFPTKHAIGLVSDDGKKKLLIHIGMNTVELDGKYFKSYVQPGDMVEKGQRMVEFDMEKIKEEGYPLITPICVVNSEEFEELAVVQQDHVDKGQPFIKAE</sequence>
<dbReference type="PROSITE" id="PS01035">
    <property type="entry name" value="PTS_EIIB_TYPE_1_CYS"/>
    <property type="match status" value="1"/>
</dbReference>
<evidence type="ECO:0000256" key="4">
    <source>
        <dbReference type="ARBA" id="ARBA00022597"/>
    </source>
</evidence>
<dbReference type="InterPro" id="IPR003352">
    <property type="entry name" value="PTS_EIIC"/>
</dbReference>
<keyword evidence="6" id="KW-0598">Phosphotransferase system</keyword>
<dbReference type="SUPFAM" id="SSF51261">
    <property type="entry name" value="Duplicated hybrid motif"/>
    <property type="match status" value="1"/>
</dbReference>
<evidence type="ECO:0000256" key="7">
    <source>
        <dbReference type="ARBA" id="ARBA00022692"/>
    </source>
</evidence>
<dbReference type="GO" id="GO:0016301">
    <property type="term" value="F:kinase activity"/>
    <property type="evidence" value="ECO:0007669"/>
    <property type="project" value="UniProtKB-KW"/>
</dbReference>
<comment type="caution">
    <text evidence="16">The sequence shown here is derived from an EMBL/GenBank/DDBJ whole genome shotgun (WGS) entry which is preliminary data.</text>
</comment>
<evidence type="ECO:0000256" key="2">
    <source>
        <dbReference type="ARBA" id="ARBA00022448"/>
    </source>
</evidence>
<feature type="transmembrane region" description="Helical" evidence="12">
    <location>
        <begin position="352"/>
        <end position="373"/>
    </location>
</feature>
<feature type="transmembrane region" description="Helical" evidence="12">
    <location>
        <begin position="322"/>
        <end position="340"/>
    </location>
</feature>
<dbReference type="PANTHER" id="PTHR30175">
    <property type="entry name" value="PHOSPHOTRANSFERASE SYSTEM TRANSPORT PROTEIN"/>
    <property type="match status" value="1"/>
</dbReference>
<evidence type="ECO:0000259" key="13">
    <source>
        <dbReference type="PROSITE" id="PS51093"/>
    </source>
</evidence>
<evidence type="ECO:0000256" key="1">
    <source>
        <dbReference type="ARBA" id="ARBA00004651"/>
    </source>
</evidence>
<dbReference type="Pfam" id="PF00367">
    <property type="entry name" value="PTS_EIIB"/>
    <property type="match status" value="1"/>
</dbReference>
<name>A0A9D1WUD9_9FIRM</name>
<evidence type="ECO:0000313" key="17">
    <source>
        <dbReference type="Proteomes" id="UP000886721"/>
    </source>
</evidence>
<comment type="subcellular location">
    <subcellularLocation>
        <location evidence="1">Cell membrane</location>
        <topology evidence="1">Multi-pass membrane protein</topology>
    </subcellularLocation>
</comment>
<keyword evidence="10 12" id="KW-0472">Membrane</keyword>
<evidence type="ECO:0000256" key="12">
    <source>
        <dbReference type="SAM" id="Phobius"/>
    </source>
</evidence>
<dbReference type="Pfam" id="PF00358">
    <property type="entry name" value="PTS_EIIA_1"/>
    <property type="match status" value="1"/>
</dbReference>
<dbReference type="InterPro" id="IPR001996">
    <property type="entry name" value="PTS_IIB_1"/>
</dbReference>
<dbReference type="InterPro" id="IPR036878">
    <property type="entry name" value="Glu_permease_IIB"/>
</dbReference>
<keyword evidence="3" id="KW-1003">Cell membrane</keyword>
<evidence type="ECO:0000256" key="11">
    <source>
        <dbReference type="PROSITE-ProRule" id="PRU00421"/>
    </source>
</evidence>
<keyword evidence="4" id="KW-0762">Sugar transport</keyword>
<dbReference type="CDD" id="cd00212">
    <property type="entry name" value="PTS_IIB_glc"/>
    <property type="match status" value="1"/>
</dbReference>
<feature type="domain" description="PTS EIIC type-1" evidence="15">
    <location>
        <begin position="103"/>
        <end position="453"/>
    </location>
</feature>
<feature type="transmembrane region" description="Helical" evidence="12">
    <location>
        <begin position="206"/>
        <end position="225"/>
    </location>
</feature>
<organism evidence="16 17">
    <name type="scientific">Candidatus Anaerostipes excrementavium</name>
    <dbReference type="NCBI Taxonomy" id="2838463"/>
    <lineage>
        <taxon>Bacteria</taxon>
        <taxon>Bacillati</taxon>
        <taxon>Bacillota</taxon>
        <taxon>Clostridia</taxon>
        <taxon>Lachnospirales</taxon>
        <taxon>Lachnospiraceae</taxon>
        <taxon>Anaerostipes</taxon>
    </lineage>
</organism>
<keyword evidence="5" id="KW-0808">Transferase</keyword>
<dbReference type="InterPro" id="IPR001127">
    <property type="entry name" value="PTS_EIIA_1_perm"/>
</dbReference>
<dbReference type="PANTHER" id="PTHR30175:SF1">
    <property type="entry name" value="PTS SYSTEM ARBUTIN-, CELLOBIOSE-, AND SALICIN-SPECIFIC EIIBC COMPONENT-RELATED"/>
    <property type="match status" value="1"/>
</dbReference>
<dbReference type="Gene3D" id="2.70.70.10">
    <property type="entry name" value="Glucose Permease (Domain IIA)"/>
    <property type="match status" value="1"/>
</dbReference>
<feature type="domain" description="PTS EIIA type-1" evidence="13">
    <location>
        <begin position="478"/>
        <end position="583"/>
    </location>
</feature>
<keyword evidence="2" id="KW-0813">Transport</keyword>
<keyword evidence="7 12" id="KW-0812">Transmembrane</keyword>
<evidence type="ECO:0000256" key="9">
    <source>
        <dbReference type="ARBA" id="ARBA00022989"/>
    </source>
</evidence>
<feature type="transmembrane region" description="Helical" evidence="12">
    <location>
        <begin position="418"/>
        <end position="440"/>
    </location>
</feature>
<evidence type="ECO:0000256" key="10">
    <source>
        <dbReference type="ARBA" id="ARBA00023136"/>
    </source>
</evidence>
<dbReference type="GO" id="GO:0008982">
    <property type="term" value="F:protein-N(PI)-phosphohistidine-sugar phosphotransferase activity"/>
    <property type="evidence" value="ECO:0007669"/>
    <property type="project" value="InterPro"/>
</dbReference>
<dbReference type="GO" id="GO:0005886">
    <property type="term" value="C:plasma membrane"/>
    <property type="evidence" value="ECO:0007669"/>
    <property type="project" value="UniProtKB-SubCell"/>
</dbReference>
<dbReference type="Pfam" id="PF02378">
    <property type="entry name" value="PTS_EIIC"/>
    <property type="match status" value="1"/>
</dbReference>
<dbReference type="InterPro" id="IPR018113">
    <property type="entry name" value="PTrfase_EIIB_Cys"/>
</dbReference>
<dbReference type="InterPro" id="IPR013013">
    <property type="entry name" value="PTS_EIIC_1"/>
</dbReference>
<dbReference type="EMBL" id="DXEM01000014">
    <property type="protein sequence ID" value="HIX67389.1"/>
    <property type="molecule type" value="Genomic_DNA"/>
</dbReference>
<dbReference type="InterPro" id="IPR050558">
    <property type="entry name" value="PTS_Sugar-Specific_Components"/>
</dbReference>
<evidence type="ECO:0000313" key="16">
    <source>
        <dbReference type="EMBL" id="HIX67389.1"/>
    </source>
</evidence>